<reference evidence="1" key="1">
    <citation type="submission" date="2020-03" db="EMBL/GenBank/DDBJ databases">
        <title>The deep terrestrial virosphere.</title>
        <authorList>
            <person name="Holmfeldt K."/>
            <person name="Nilsson E."/>
            <person name="Simone D."/>
            <person name="Lopez-Fernandez M."/>
            <person name="Wu X."/>
            <person name="de Brujin I."/>
            <person name="Lundin D."/>
            <person name="Andersson A."/>
            <person name="Bertilsson S."/>
            <person name="Dopson M."/>
        </authorList>
    </citation>
    <scope>NUCLEOTIDE SEQUENCE</scope>
    <source>
        <strain evidence="1">MM171A00153</strain>
        <strain evidence="2">MM171B02449</strain>
    </source>
</reference>
<dbReference type="EMBL" id="MT143936">
    <property type="protein sequence ID" value="QJH92981.1"/>
    <property type="molecule type" value="Genomic_DNA"/>
</dbReference>
<sequence length="94" mass="10567">MNRCDRCNAEVSDPIRVVTCDMEAPYCPGPCWSLCDACHAALERWMSPGYVELLAEGRRVFERGYPGPGPAPEFVDRARAEAWWIDHAELLLGL</sequence>
<name>A0A6M3M0D2_9ZZZZ</name>
<dbReference type="AlphaFoldDB" id="A0A6M3M0D2"/>
<evidence type="ECO:0000313" key="2">
    <source>
        <dbReference type="EMBL" id="QJH92981.1"/>
    </source>
</evidence>
<evidence type="ECO:0000313" key="1">
    <source>
        <dbReference type="EMBL" id="QJB01057.1"/>
    </source>
</evidence>
<organism evidence="1">
    <name type="scientific">viral metagenome</name>
    <dbReference type="NCBI Taxonomy" id="1070528"/>
    <lineage>
        <taxon>unclassified sequences</taxon>
        <taxon>metagenomes</taxon>
        <taxon>organismal metagenomes</taxon>
    </lineage>
</organism>
<gene>
    <name evidence="1" type="ORF">MM171A00153_0076</name>
    <name evidence="2" type="ORF">MM171B02449_0007</name>
</gene>
<accession>A0A6M3M0D2</accession>
<protein>
    <submittedName>
        <fullName evidence="1">Uncharacterized protein</fullName>
    </submittedName>
</protein>
<dbReference type="EMBL" id="MT143704">
    <property type="protein sequence ID" value="QJB01057.1"/>
    <property type="molecule type" value="Genomic_DNA"/>
</dbReference>
<proteinExistence type="predicted"/>